<evidence type="ECO:0000313" key="2">
    <source>
        <dbReference type="Proteomes" id="UP001159363"/>
    </source>
</evidence>
<dbReference type="EMBL" id="JARBHB010000001">
    <property type="protein sequence ID" value="KAJ8896379.1"/>
    <property type="molecule type" value="Genomic_DNA"/>
</dbReference>
<accession>A0ABQ9IJI7</accession>
<proteinExistence type="predicted"/>
<dbReference type="Proteomes" id="UP001159363">
    <property type="component" value="Chromosome 1"/>
</dbReference>
<gene>
    <name evidence="1" type="ORF">PR048_001723</name>
</gene>
<organism evidence="1 2">
    <name type="scientific">Dryococelus australis</name>
    <dbReference type="NCBI Taxonomy" id="614101"/>
    <lineage>
        <taxon>Eukaryota</taxon>
        <taxon>Metazoa</taxon>
        <taxon>Ecdysozoa</taxon>
        <taxon>Arthropoda</taxon>
        <taxon>Hexapoda</taxon>
        <taxon>Insecta</taxon>
        <taxon>Pterygota</taxon>
        <taxon>Neoptera</taxon>
        <taxon>Polyneoptera</taxon>
        <taxon>Phasmatodea</taxon>
        <taxon>Verophasmatodea</taxon>
        <taxon>Anareolatae</taxon>
        <taxon>Phasmatidae</taxon>
        <taxon>Eurycanthinae</taxon>
        <taxon>Dryococelus</taxon>
    </lineage>
</organism>
<protein>
    <submittedName>
        <fullName evidence="1">Uncharacterized protein</fullName>
    </submittedName>
</protein>
<comment type="caution">
    <text evidence="1">The sequence shown here is derived from an EMBL/GenBank/DDBJ whole genome shotgun (WGS) entry which is preliminary data.</text>
</comment>
<reference evidence="1 2" key="1">
    <citation type="submission" date="2023-02" db="EMBL/GenBank/DDBJ databases">
        <title>LHISI_Scaffold_Assembly.</title>
        <authorList>
            <person name="Stuart O.P."/>
            <person name="Cleave R."/>
            <person name="Magrath M.J.L."/>
            <person name="Mikheyev A.S."/>
        </authorList>
    </citation>
    <scope>NUCLEOTIDE SEQUENCE [LARGE SCALE GENOMIC DNA]</scope>
    <source>
        <strain evidence="1">Daus_M_001</strain>
        <tissue evidence="1">Leg muscle</tissue>
    </source>
</reference>
<evidence type="ECO:0000313" key="1">
    <source>
        <dbReference type="EMBL" id="KAJ8896379.1"/>
    </source>
</evidence>
<name>A0ABQ9IJI7_9NEOP</name>
<sequence>MRACTKNIRNTNPEHSSIDEAVFKPSLLDRQMFIAARVCHPITHIHSTSTSTSCFQLTFIQLPPATGAGVTRSADRRSQDSVRHRAGSTCQKLGRQHTGLIDYSTTETVLCFTCSTICFTICSTIEVLILCCDWSTHSSTIYSPCSNPSPTYPAPPSTSYFTTSYTRVIYTLGLIHCHYSPLPSPPPLIILLSSDIVNTLPTPPLYTPSQRDRLSSVPNLTDRTFLPHPNASLQRRLRFLLVGELFIQRTCTPVLLPSPPAQIISFPETKTLGRQTVLVSGKDMPWADGEGRMVGQYRLSVKFGTEDSLSRWEGVCGEGVERVLTISEERMMMRGGGVFDGLERAEQIVELCVDQPQHRISTIIVEHVEQIVVLSDLECITISAIDRVTDVEILRRMKKYKEVLTAVKTRKLQYLDHITRNESRYQLLQSILQGKIPGKRSAGRRRMDL</sequence>
<keyword evidence="2" id="KW-1185">Reference proteome</keyword>